<keyword evidence="5" id="KW-1185">Reference proteome</keyword>
<feature type="transmembrane region" description="Helical" evidence="1">
    <location>
        <begin position="246"/>
        <end position="262"/>
    </location>
</feature>
<feature type="transmembrane region" description="Helical" evidence="1">
    <location>
        <begin position="313"/>
        <end position="331"/>
    </location>
</feature>
<dbReference type="Proteomes" id="UP000192273">
    <property type="component" value="Chromosome"/>
</dbReference>
<feature type="domain" description="Acyltransferase 3" evidence="2">
    <location>
        <begin position="8"/>
        <end position="326"/>
    </location>
</feature>
<keyword evidence="1" id="KW-1133">Transmembrane helix</keyword>
<dbReference type="RefSeq" id="WP_081506779.1">
    <property type="nucleotide sequence ID" value="NZ_CP020474.1"/>
</dbReference>
<keyword evidence="4" id="KW-0012">Acyltransferase</keyword>
<dbReference type="KEGG" id="rmm:ROSMUCSMR3_01260"/>
<evidence type="ECO:0000313" key="5">
    <source>
        <dbReference type="Proteomes" id="UP000192273"/>
    </source>
</evidence>
<dbReference type="GO" id="GO:0016747">
    <property type="term" value="F:acyltransferase activity, transferring groups other than amino-acyl groups"/>
    <property type="evidence" value="ECO:0007669"/>
    <property type="project" value="InterPro"/>
</dbReference>
<evidence type="ECO:0000259" key="2">
    <source>
        <dbReference type="Pfam" id="PF01757"/>
    </source>
</evidence>
<dbReference type="AlphaFoldDB" id="A0A1V0RLX7"/>
<feature type="transmembrane region" description="Helical" evidence="1">
    <location>
        <begin position="76"/>
        <end position="95"/>
    </location>
</feature>
<feature type="transmembrane region" description="Helical" evidence="1">
    <location>
        <begin position="190"/>
        <end position="212"/>
    </location>
</feature>
<proteinExistence type="predicted"/>
<dbReference type="Pfam" id="PF01757">
    <property type="entry name" value="Acyl_transf_3"/>
    <property type="match status" value="1"/>
</dbReference>
<dbReference type="InterPro" id="IPR043968">
    <property type="entry name" value="SGNH"/>
</dbReference>
<evidence type="ECO:0000256" key="1">
    <source>
        <dbReference type="SAM" id="Phobius"/>
    </source>
</evidence>
<dbReference type="PANTHER" id="PTHR23028">
    <property type="entry name" value="ACETYLTRANSFERASE"/>
    <property type="match status" value="1"/>
</dbReference>
<dbReference type="PANTHER" id="PTHR23028:SF53">
    <property type="entry name" value="ACYL_TRANSF_3 DOMAIN-CONTAINING PROTEIN"/>
    <property type="match status" value="1"/>
</dbReference>
<dbReference type="EMBL" id="CP020474">
    <property type="protein sequence ID" value="ARE82754.1"/>
    <property type="molecule type" value="Genomic_DNA"/>
</dbReference>
<dbReference type="InterPro" id="IPR002656">
    <property type="entry name" value="Acyl_transf_3_dom"/>
</dbReference>
<reference evidence="4 5" key="1">
    <citation type="submission" date="2017-03" db="EMBL/GenBank/DDBJ databases">
        <title>Genome Sequence of Roseovarius mucosus strain SMR3 Isolated from a culture of the Diatom Skeletonema marinoi.</title>
        <authorList>
            <person name="Topel M."/>
            <person name="Pinder M."/>
            <person name="Johansson O.N."/>
            <person name="Kourtchenko O."/>
            <person name="Godhe A."/>
            <person name="Clarke A.K."/>
        </authorList>
    </citation>
    <scope>NUCLEOTIDE SEQUENCE [LARGE SCALE GENOMIC DNA]</scope>
    <source>
        <strain evidence="4 5">SMR3</strain>
    </source>
</reference>
<name>A0A1V0RLX7_9RHOB</name>
<feature type="transmembrane region" description="Helical" evidence="1">
    <location>
        <begin position="12"/>
        <end position="28"/>
    </location>
</feature>
<evidence type="ECO:0000259" key="3">
    <source>
        <dbReference type="Pfam" id="PF19040"/>
    </source>
</evidence>
<organism evidence="4 5">
    <name type="scientific">Roseovarius mucosus</name>
    <dbReference type="NCBI Taxonomy" id="215743"/>
    <lineage>
        <taxon>Bacteria</taxon>
        <taxon>Pseudomonadati</taxon>
        <taxon>Pseudomonadota</taxon>
        <taxon>Alphaproteobacteria</taxon>
        <taxon>Rhodobacterales</taxon>
        <taxon>Roseobacteraceae</taxon>
        <taxon>Roseovarius</taxon>
    </lineage>
</organism>
<dbReference type="Pfam" id="PF19040">
    <property type="entry name" value="SGNH"/>
    <property type="match status" value="1"/>
</dbReference>
<keyword evidence="4" id="KW-0808">Transferase</keyword>
<feature type="transmembrane region" description="Helical" evidence="1">
    <location>
        <begin position="165"/>
        <end position="184"/>
    </location>
</feature>
<evidence type="ECO:0000313" key="4">
    <source>
        <dbReference type="EMBL" id="ARE82754.1"/>
    </source>
</evidence>
<feature type="domain" description="SGNH" evidence="3">
    <location>
        <begin position="393"/>
        <end position="659"/>
    </location>
</feature>
<keyword evidence="1" id="KW-0812">Transmembrane</keyword>
<feature type="transmembrane region" description="Helical" evidence="1">
    <location>
        <begin position="219"/>
        <end position="240"/>
    </location>
</feature>
<accession>A0A1V0RLX7</accession>
<protein>
    <submittedName>
        <fullName evidence="4">O-acetyltransferase OatA</fullName>
        <ecNumber evidence="4">2.3.1.-</ecNumber>
    </submittedName>
</protein>
<dbReference type="EC" id="2.3.1.-" evidence="4"/>
<keyword evidence="1" id="KW-0472">Membrane</keyword>
<sequence>MSAAAYRPEIDGLRAIAVLSVVLYHFGMPGIPGGFVGVDIFFVISGFLIGGILWSDLRETGRIRLARFYLRRLRRLAPAYFAMAAATLVMGWLILLPFEYREFGKSLIAATVYLSNIHFYREAGYFDGASEEKSLLHTWSLAVEEQFYIVLPFLLLALARWRPALPMILAVLAALSLAACLWLTPRSPTAAFYLFPFRAWELLAGVLLAIAGQERGWRFALHPALSWAGLALILASITLIRAEGFPGWQALLPVAGTLLILGNGRDTNPVNRALMHPAPVFIGLISYSLYLWHWPVFVLSSYWRDGYSGPIEAALWLSLAFALAILSWRYVERPVRQTQGGTRALVSGTALASLALLAVGLLLWRGDGLPTRFAPELRTHIAASGNFNQDWSRCTIPATGPLAGVETCPIGPDGPPQVLIWGDSHLRAMKEGLEAAAFAANRPALILWHAGCPPLFDVAKTETAATPAQDAACTRANQTIRSGLTQIESLHTLLLIGRWSYYAEGQGVGLDAHNRITLTPEPGSLLPQGPQHTLFNAALTRTLAELAPQFPQIHILRQPPEVPEYDSRAVARALVHGRMSPEDTTRLTVPRATALARAAHAEAPLMALAQSGAITLIDPWQRLCDARTCGVMQAGQAFYFDNNHLTNRAAIALSDLFAPVFEAPQ</sequence>
<feature type="transmembrane region" description="Helical" evidence="1">
    <location>
        <begin position="343"/>
        <end position="364"/>
    </location>
</feature>
<feature type="transmembrane region" description="Helical" evidence="1">
    <location>
        <begin position="139"/>
        <end position="158"/>
    </location>
</feature>
<dbReference type="InterPro" id="IPR050879">
    <property type="entry name" value="Acyltransferase_3"/>
</dbReference>
<feature type="transmembrane region" description="Helical" evidence="1">
    <location>
        <begin position="34"/>
        <end position="55"/>
    </location>
</feature>
<dbReference type="GO" id="GO:0016020">
    <property type="term" value="C:membrane"/>
    <property type="evidence" value="ECO:0007669"/>
    <property type="project" value="TreeGrafter"/>
</dbReference>
<dbReference type="GO" id="GO:0009103">
    <property type="term" value="P:lipopolysaccharide biosynthetic process"/>
    <property type="evidence" value="ECO:0007669"/>
    <property type="project" value="TreeGrafter"/>
</dbReference>
<feature type="transmembrane region" description="Helical" evidence="1">
    <location>
        <begin position="274"/>
        <end position="293"/>
    </location>
</feature>
<dbReference type="OrthoDB" id="9796461at2"/>
<gene>
    <name evidence="4" type="primary">oatA</name>
    <name evidence="4" type="ORF">ROSMUCSMR3_01260</name>
</gene>